<dbReference type="InterPro" id="IPR012408">
    <property type="entry name" value="Acetald_propionald_DH-rel"/>
</dbReference>
<dbReference type="Pfam" id="PF00171">
    <property type="entry name" value="Aldedh"/>
    <property type="match status" value="2"/>
</dbReference>
<name>A0A7C4Q408_9CHLR</name>
<dbReference type="PANTHER" id="PTHR11699">
    <property type="entry name" value="ALDEHYDE DEHYDROGENASE-RELATED"/>
    <property type="match status" value="1"/>
</dbReference>
<evidence type="ECO:0000256" key="2">
    <source>
        <dbReference type="ARBA" id="ARBA00023027"/>
    </source>
</evidence>
<dbReference type="PIRSF" id="PIRSF036410">
    <property type="entry name" value="EutE_PduP"/>
    <property type="match status" value="1"/>
</dbReference>
<keyword evidence="1" id="KW-0560">Oxidoreductase</keyword>
<gene>
    <name evidence="4" type="ORF">ENT17_06895</name>
</gene>
<dbReference type="InterPro" id="IPR016161">
    <property type="entry name" value="Ald_DH/histidinol_DH"/>
</dbReference>
<accession>A0A7C4Q408</accession>
<sequence length="459" mass="49076">MEAIVQQVMSQLSKRLDQSATSLRGVFPTPAQAVEAAAAAFQKYRKVGIEHRKTIIQAVRDKAIQNAQLLAQMAHDETHLGRVSDKVVKNLLVAQKTPGVEILPNEAFVGDNGLTLEECAPFGVILAITPVTNPTSTIINNAISMIAAGNTVVFAPHPASRQVSLTTIDLLNEAIESAGGPSNVLTACEQASIEIAQELMAHPKVALLVVTGGKAVVDTALRSGKRTIGAAAGNPPVLVDDTADPAKAARDIVLGHSFDNNLPCTSEKEIIATAGIYDALIACFKSSDISMILKSTDIPRLENVVLNEKRTGPNPKYIGRNANVILRELGYQASDDLRTIIVETDKNHPFVRLEMMMPVLPIVKTRTFEEAVDVAVEVEAGLRHSAVIHSSNIYHMSDFGRAINTTIFVKNAPSYAGLGFGGEGYTSFTIAGRTGEGMTTARTFTRIRRCTLVGAFSAV</sequence>
<comment type="caution">
    <text evidence="4">The sequence shown here is derived from an EMBL/GenBank/DDBJ whole genome shotgun (WGS) entry which is preliminary data.</text>
</comment>
<feature type="domain" description="Aldehyde dehydrogenase" evidence="3">
    <location>
        <begin position="32"/>
        <end position="285"/>
    </location>
</feature>
<proteinExistence type="predicted"/>
<dbReference type="InterPro" id="IPR016163">
    <property type="entry name" value="Ald_DH_C"/>
</dbReference>
<dbReference type="Gene3D" id="3.40.309.10">
    <property type="entry name" value="Aldehyde Dehydrogenase, Chain A, domain 2"/>
    <property type="match status" value="1"/>
</dbReference>
<dbReference type="InterPro" id="IPR015590">
    <property type="entry name" value="Aldehyde_DH_dom"/>
</dbReference>
<dbReference type="SUPFAM" id="SSF53720">
    <property type="entry name" value="ALDH-like"/>
    <property type="match status" value="1"/>
</dbReference>
<evidence type="ECO:0000313" key="4">
    <source>
        <dbReference type="EMBL" id="HGS87333.1"/>
    </source>
</evidence>
<keyword evidence="2" id="KW-0520">NAD</keyword>
<dbReference type="Gene3D" id="3.40.605.10">
    <property type="entry name" value="Aldehyde Dehydrogenase, Chain A, domain 1"/>
    <property type="match status" value="1"/>
</dbReference>
<dbReference type="InterPro" id="IPR016162">
    <property type="entry name" value="Ald_DH_N"/>
</dbReference>
<feature type="domain" description="Aldehyde dehydrogenase" evidence="3">
    <location>
        <begin position="339"/>
        <end position="428"/>
    </location>
</feature>
<dbReference type="AlphaFoldDB" id="A0A7C4Q408"/>
<evidence type="ECO:0000259" key="3">
    <source>
        <dbReference type="Pfam" id="PF00171"/>
    </source>
</evidence>
<dbReference type="GO" id="GO:0008774">
    <property type="term" value="F:acetaldehyde dehydrogenase (acetylating) activity"/>
    <property type="evidence" value="ECO:0007669"/>
    <property type="project" value="InterPro"/>
</dbReference>
<reference evidence="4" key="1">
    <citation type="journal article" date="2020" name="mSystems">
        <title>Genome- and Community-Level Interaction Insights into Carbon Utilization and Element Cycling Functions of Hydrothermarchaeota in Hydrothermal Sediment.</title>
        <authorList>
            <person name="Zhou Z."/>
            <person name="Liu Y."/>
            <person name="Xu W."/>
            <person name="Pan J."/>
            <person name="Luo Z.H."/>
            <person name="Li M."/>
        </authorList>
    </citation>
    <scope>NUCLEOTIDE SEQUENCE [LARGE SCALE GENOMIC DNA]</scope>
    <source>
        <strain evidence="4">SpSt-556</strain>
    </source>
</reference>
<organism evidence="4">
    <name type="scientific">Bellilinea caldifistulae</name>
    <dbReference type="NCBI Taxonomy" id="360411"/>
    <lineage>
        <taxon>Bacteria</taxon>
        <taxon>Bacillati</taxon>
        <taxon>Chloroflexota</taxon>
        <taxon>Anaerolineae</taxon>
        <taxon>Anaerolineales</taxon>
        <taxon>Anaerolineaceae</taxon>
        <taxon>Bellilinea</taxon>
    </lineage>
</organism>
<protein>
    <submittedName>
        <fullName evidence="4">Aldehyde dehydrogenase EutE</fullName>
    </submittedName>
</protein>
<dbReference type="EMBL" id="DSXR01000073">
    <property type="protein sequence ID" value="HGS87333.1"/>
    <property type="molecule type" value="Genomic_DNA"/>
</dbReference>
<dbReference type="NCBIfam" id="NF011927">
    <property type="entry name" value="PRK15398.1"/>
    <property type="match status" value="1"/>
</dbReference>
<evidence type="ECO:0000256" key="1">
    <source>
        <dbReference type="ARBA" id="ARBA00023002"/>
    </source>
</evidence>